<dbReference type="AlphaFoldDB" id="A0A401TQ10"/>
<dbReference type="Proteomes" id="UP000287033">
    <property type="component" value="Unassembled WGS sequence"/>
</dbReference>
<feature type="region of interest" description="Disordered" evidence="1">
    <location>
        <begin position="1"/>
        <end position="60"/>
    </location>
</feature>
<feature type="non-terminal residue" evidence="2">
    <location>
        <position position="120"/>
    </location>
</feature>
<keyword evidence="3" id="KW-1185">Reference proteome</keyword>
<sequence>MDRGLGPGNGPQLDHHPSRLQSRVQARFTLHSGHYRPRGGRTDASPSSRRQGDGRQTWAAGSCHFRTGQARSGDSRLCNRVVTITTRSGIKMNVDIDALRKHIGTKIVEHDVATQAPLRG</sequence>
<evidence type="ECO:0000313" key="2">
    <source>
        <dbReference type="EMBL" id="GCC44734.1"/>
    </source>
</evidence>
<name>A0A401TQ10_CHIPU</name>
<dbReference type="EMBL" id="BEZZ01146437">
    <property type="protein sequence ID" value="GCC44734.1"/>
    <property type="molecule type" value="Genomic_DNA"/>
</dbReference>
<accession>A0A401TQ10</accession>
<reference evidence="2 3" key="1">
    <citation type="journal article" date="2018" name="Nat. Ecol. Evol.">
        <title>Shark genomes provide insights into elasmobranch evolution and the origin of vertebrates.</title>
        <authorList>
            <person name="Hara Y"/>
            <person name="Yamaguchi K"/>
            <person name="Onimaru K"/>
            <person name="Kadota M"/>
            <person name="Koyanagi M"/>
            <person name="Keeley SD"/>
            <person name="Tatsumi K"/>
            <person name="Tanaka K"/>
            <person name="Motone F"/>
            <person name="Kageyama Y"/>
            <person name="Nozu R"/>
            <person name="Adachi N"/>
            <person name="Nishimura O"/>
            <person name="Nakagawa R"/>
            <person name="Tanegashima C"/>
            <person name="Kiyatake I"/>
            <person name="Matsumoto R"/>
            <person name="Murakumo K"/>
            <person name="Nishida K"/>
            <person name="Terakita A"/>
            <person name="Kuratani S"/>
            <person name="Sato K"/>
            <person name="Hyodo S Kuraku.S."/>
        </authorList>
    </citation>
    <scope>NUCLEOTIDE SEQUENCE [LARGE SCALE GENOMIC DNA]</scope>
</reference>
<comment type="caution">
    <text evidence="2">The sequence shown here is derived from an EMBL/GenBank/DDBJ whole genome shotgun (WGS) entry which is preliminary data.</text>
</comment>
<gene>
    <name evidence="2" type="ORF">chiPu_0029024</name>
</gene>
<protein>
    <submittedName>
        <fullName evidence="2">Uncharacterized protein</fullName>
    </submittedName>
</protein>
<proteinExistence type="predicted"/>
<evidence type="ECO:0000313" key="3">
    <source>
        <dbReference type="Proteomes" id="UP000287033"/>
    </source>
</evidence>
<organism evidence="2 3">
    <name type="scientific">Chiloscyllium punctatum</name>
    <name type="common">Brownbanded bambooshark</name>
    <name type="synonym">Hemiscyllium punctatum</name>
    <dbReference type="NCBI Taxonomy" id="137246"/>
    <lineage>
        <taxon>Eukaryota</taxon>
        <taxon>Metazoa</taxon>
        <taxon>Chordata</taxon>
        <taxon>Craniata</taxon>
        <taxon>Vertebrata</taxon>
        <taxon>Chondrichthyes</taxon>
        <taxon>Elasmobranchii</taxon>
        <taxon>Galeomorphii</taxon>
        <taxon>Galeoidea</taxon>
        <taxon>Orectolobiformes</taxon>
        <taxon>Hemiscylliidae</taxon>
        <taxon>Chiloscyllium</taxon>
    </lineage>
</organism>
<evidence type="ECO:0000256" key="1">
    <source>
        <dbReference type="SAM" id="MobiDB-lite"/>
    </source>
</evidence>